<name>A0A4S8Q372_9ACTN</name>
<feature type="region of interest" description="Disordered" evidence="1">
    <location>
        <begin position="53"/>
        <end position="76"/>
    </location>
</feature>
<dbReference type="Pfam" id="PF18993">
    <property type="entry name" value="Rv0078B"/>
    <property type="match status" value="1"/>
</dbReference>
<evidence type="ECO:0000313" key="3">
    <source>
        <dbReference type="Proteomes" id="UP000308760"/>
    </source>
</evidence>
<evidence type="ECO:0000256" key="1">
    <source>
        <dbReference type="SAM" id="MobiDB-lite"/>
    </source>
</evidence>
<dbReference type="OrthoDB" id="5197658at2"/>
<accession>A0A4S8Q372</accession>
<dbReference type="AlphaFoldDB" id="A0A4S8Q372"/>
<dbReference type="Proteomes" id="UP000308760">
    <property type="component" value="Unassembled WGS sequence"/>
</dbReference>
<keyword evidence="3" id="KW-1185">Reference proteome</keyword>
<dbReference type="InterPro" id="IPR044054">
    <property type="entry name" value="Rv0078B"/>
</dbReference>
<gene>
    <name evidence="2" type="ORF">FAB82_20605</name>
</gene>
<evidence type="ECO:0000313" key="2">
    <source>
        <dbReference type="EMBL" id="THV36965.1"/>
    </source>
</evidence>
<dbReference type="EMBL" id="STGY01000071">
    <property type="protein sequence ID" value="THV36965.1"/>
    <property type="molecule type" value="Genomic_DNA"/>
</dbReference>
<comment type="caution">
    <text evidence="2">The sequence shown here is derived from an EMBL/GenBank/DDBJ whole genome shotgun (WGS) entry which is preliminary data.</text>
</comment>
<proteinExistence type="predicted"/>
<reference evidence="2 3" key="2">
    <citation type="submission" date="2019-05" db="EMBL/GenBank/DDBJ databases">
        <title>Glycomyces buryatensis sp. nov.</title>
        <authorList>
            <person name="Nikitina E."/>
        </authorList>
    </citation>
    <scope>NUCLEOTIDE SEQUENCE [LARGE SCALE GENOMIC DNA]</scope>
    <source>
        <strain evidence="2 3">18</strain>
    </source>
</reference>
<organism evidence="2 3">
    <name type="scientific">Glycomyces buryatensis</name>
    <dbReference type="NCBI Taxonomy" id="2570927"/>
    <lineage>
        <taxon>Bacteria</taxon>
        <taxon>Bacillati</taxon>
        <taxon>Actinomycetota</taxon>
        <taxon>Actinomycetes</taxon>
        <taxon>Glycomycetales</taxon>
        <taxon>Glycomycetaceae</taxon>
        <taxon>Glycomyces</taxon>
    </lineage>
</organism>
<sequence length="76" mass="8760">MGSLSPADRLRMAFEMHEVGRRMYIQKLKRARSGLTEPELREELLQWLLNAPGAENGDYPGPRSQRRIRTWSTCSG</sequence>
<reference evidence="3" key="1">
    <citation type="submission" date="2019-04" db="EMBL/GenBank/DDBJ databases">
        <title>Nocardioides xinjiangensis sp. nov.</title>
        <authorList>
            <person name="Liu S."/>
        </authorList>
    </citation>
    <scope>NUCLEOTIDE SEQUENCE [LARGE SCALE GENOMIC DNA]</scope>
    <source>
        <strain evidence="3">18</strain>
    </source>
</reference>
<protein>
    <submittedName>
        <fullName evidence="2">Uncharacterized protein</fullName>
    </submittedName>
</protein>
<dbReference type="RefSeq" id="WP_136536441.1">
    <property type="nucleotide sequence ID" value="NZ_STGY01000071.1"/>
</dbReference>